<feature type="transmembrane region" description="Helical" evidence="1">
    <location>
        <begin position="56"/>
        <end position="76"/>
    </location>
</feature>
<organism evidence="3 4">
    <name type="scientific">Ancylobacter vacuolatus</name>
    <dbReference type="NCBI Taxonomy" id="223389"/>
    <lineage>
        <taxon>Bacteria</taxon>
        <taxon>Pseudomonadati</taxon>
        <taxon>Pseudomonadota</taxon>
        <taxon>Alphaproteobacteria</taxon>
        <taxon>Hyphomicrobiales</taxon>
        <taxon>Xanthobacteraceae</taxon>
        <taxon>Ancylobacter</taxon>
    </lineage>
</organism>
<feature type="transmembrane region" description="Helical" evidence="1">
    <location>
        <begin position="88"/>
        <end position="111"/>
    </location>
</feature>
<reference evidence="3 4" key="1">
    <citation type="submission" date="2023-07" db="EMBL/GenBank/DDBJ databases">
        <title>Genomic Encyclopedia of Type Strains, Phase IV (KMG-IV): sequencing the most valuable type-strain genomes for metagenomic binning, comparative biology and taxonomic classification.</title>
        <authorList>
            <person name="Goeker M."/>
        </authorList>
    </citation>
    <scope>NUCLEOTIDE SEQUENCE [LARGE SCALE GENOMIC DNA]</scope>
    <source>
        <strain evidence="3 4">DSM 1277</strain>
    </source>
</reference>
<feature type="transmembrane region" description="Helical" evidence="1">
    <location>
        <begin position="183"/>
        <end position="206"/>
    </location>
</feature>
<protein>
    <submittedName>
        <fullName evidence="3">Sulfite exporter TauE/SafE</fullName>
    </submittedName>
</protein>
<keyword evidence="4" id="KW-1185">Reference proteome</keyword>
<dbReference type="RefSeq" id="WP_307058096.1">
    <property type="nucleotide sequence ID" value="NZ_JAUSUH010000002.1"/>
</dbReference>
<accession>A0ABU0DE74</accession>
<gene>
    <name evidence="3" type="ORF">J2S76_001002</name>
</gene>
<dbReference type="PANTHER" id="PTHR42208:SF1">
    <property type="entry name" value="HEAVY METAL TRANSPORTER"/>
    <property type="match status" value="1"/>
</dbReference>
<name>A0ABU0DE74_9HYPH</name>
<keyword evidence="1" id="KW-0472">Membrane</keyword>
<proteinExistence type="predicted"/>
<dbReference type="Pfam" id="PF13386">
    <property type="entry name" value="DsbD_2"/>
    <property type="match status" value="1"/>
</dbReference>
<evidence type="ECO:0000256" key="1">
    <source>
        <dbReference type="SAM" id="Phobius"/>
    </source>
</evidence>
<sequence>MVDLSFIGGLILGFASSLHCAGMCGGIASGVLLAFEPGRGPGARLRVLLVAQAGRIASYVAAGGFLGFFGSVFYGAFDQGAAHLVLRWAAAVALGWIGLSMIGLAPALTVIDRLAAPFARLMRPPGRPVLADGAAGPFIAGAARPFLTGAIRPFLAGAAWGLLPCGMVYGALFYAMLAGSGVGGALVMAGFGLGTLPSVTATAFGVTSLRQAARAPRLRVMAGVALLLVATASALLPEAAWEALCLS</sequence>
<dbReference type="EMBL" id="JAUSUH010000002">
    <property type="protein sequence ID" value="MDQ0346585.1"/>
    <property type="molecule type" value="Genomic_DNA"/>
</dbReference>
<dbReference type="InterPro" id="IPR039447">
    <property type="entry name" value="UreH-like_TM_dom"/>
</dbReference>
<feature type="transmembrane region" description="Helical" evidence="1">
    <location>
        <begin position="6"/>
        <end position="35"/>
    </location>
</feature>
<keyword evidence="1" id="KW-0812">Transmembrane</keyword>
<dbReference type="PANTHER" id="PTHR42208">
    <property type="entry name" value="HEAVY METAL TRANSPORTER-RELATED"/>
    <property type="match status" value="1"/>
</dbReference>
<feature type="transmembrane region" description="Helical" evidence="1">
    <location>
        <begin position="154"/>
        <end position="177"/>
    </location>
</feature>
<evidence type="ECO:0000313" key="4">
    <source>
        <dbReference type="Proteomes" id="UP001238467"/>
    </source>
</evidence>
<evidence type="ECO:0000259" key="2">
    <source>
        <dbReference type="Pfam" id="PF13386"/>
    </source>
</evidence>
<comment type="caution">
    <text evidence="3">The sequence shown here is derived from an EMBL/GenBank/DDBJ whole genome shotgun (WGS) entry which is preliminary data.</text>
</comment>
<dbReference type="Proteomes" id="UP001238467">
    <property type="component" value="Unassembled WGS sequence"/>
</dbReference>
<feature type="transmembrane region" description="Helical" evidence="1">
    <location>
        <begin position="218"/>
        <end position="236"/>
    </location>
</feature>
<keyword evidence="1" id="KW-1133">Transmembrane helix</keyword>
<feature type="domain" description="Urease accessory protein UreH-like transmembrane" evidence="2">
    <location>
        <begin position="10"/>
        <end position="228"/>
    </location>
</feature>
<evidence type="ECO:0000313" key="3">
    <source>
        <dbReference type="EMBL" id="MDQ0346585.1"/>
    </source>
</evidence>